<sequence>MKKLVVLICFLVVGSMYAQNETKPLYEKEGDLIKVTHFHDNGNIKEQGFYKDKLLHGKWVIYDAQGDKKVMAFYNQGKKVGKWFIWEKDELKEINYENNAVASIQSWKESTKIAVK</sequence>
<gene>
    <name evidence="2" type="ORF">TJEJU_3881</name>
</gene>
<reference evidence="2 3" key="1">
    <citation type="submission" date="2017-07" db="EMBL/GenBank/DDBJ databases">
        <authorList>
            <person name="Sun Z.S."/>
            <person name="Albrecht U."/>
            <person name="Echele G."/>
            <person name="Lee C.C."/>
        </authorList>
    </citation>
    <scope>NUCLEOTIDE SEQUENCE [LARGE SCALE GENOMIC DNA]</scope>
    <source>
        <strain evidence="3">type strain: KCTC 22618</strain>
    </source>
</reference>
<evidence type="ECO:0008006" key="4">
    <source>
        <dbReference type="Google" id="ProtNLM"/>
    </source>
</evidence>
<accession>A0A238UE83</accession>
<dbReference type="KEGG" id="tje:TJEJU_3881"/>
<keyword evidence="1" id="KW-0732">Signal</keyword>
<evidence type="ECO:0000313" key="3">
    <source>
        <dbReference type="Proteomes" id="UP000215214"/>
    </source>
</evidence>
<keyword evidence="3" id="KW-1185">Reference proteome</keyword>
<dbReference type="EMBL" id="LT899436">
    <property type="protein sequence ID" value="SNR17513.1"/>
    <property type="molecule type" value="Genomic_DNA"/>
</dbReference>
<feature type="chain" id="PRO_5012511760" description="Nicotinic acid mononucleotide adenyltransferase" evidence="1">
    <location>
        <begin position="19"/>
        <end position="116"/>
    </location>
</feature>
<dbReference type="Proteomes" id="UP000215214">
    <property type="component" value="Chromosome TJEJU"/>
</dbReference>
<proteinExistence type="predicted"/>
<name>A0A238UE83_9FLAO</name>
<dbReference type="RefSeq" id="WP_095074673.1">
    <property type="nucleotide sequence ID" value="NZ_LT899436.1"/>
</dbReference>
<dbReference type="Gene3D" id="2.20.110.10">
    <property type="entry name" value="Histone H3 K4-specific methyltransferase SET7/9 N-terminal domain"/>
    <property type="match status" value="1"/>
</dbReference>
<evidence type="ECO:0000256" key="1">
    <source>
        <dbReference type="SAM" id="SignalP"/>
    </source>
</evidence>
<protein>
    <recommendedName>
        <fullName evidence="4">Nicotinic acid mononucleotide adenyltransferase</fullName>
    </recommendedName>
</protein>
<feature type="signal peptide" evidence="1">
    <location>
        <begin position="1"/>
        <end position="18"/>
    </location>
</feature>
<evidence type="ECO:0000313" key="2">
    <source>
        <dbReference type="EMBL" id="SNR17513.1"/>
    </source>
</evidence>
<dbReference type="SUPFAM" id="SSF82185">
    <property type="entry name" value="Histone H3 K4-specific methyltransferase SET7/9 N-terminal domain"/>
    <property type="match status" value="1"/>
</dbReference>
<dbReference type="AlphaFoldDB" id="A0A238UE83"/>
<organism evidence="2 3">
    <name type="scientific">Tenacibaculum jejuense</name>
    <dbReference type="NCBI Taxonomy" id="584609"/>
    <lineage>
        <taxon>Bacteria</taxon>
        <taxon>Pseudomonadati</taxon>
        <taxon>Bacteroidota</taxon>
        <taxon>Flavobacteriia</taxon>
        <taxon>Flavobacteriales</taxon>
        <taxon>Flavobacteriaceae</taxon>
        <taxon>Tenacibaculum</taxon>
    </lineage>
</organism>
<dbReference type="OrthoDB" id="1467310at2"/>